<dbReference type="InterPro" id="IPR001360">
    <property type="entry name" value="Glyco_hydro_1"/>
</dbReference>
<gene>
    <name evidence="17" type="ORF">EVAR_101908_1</name>
</gene>
<dbReference type="GO" id="GO:0016052">
    <property type="term" value="P:carbohydrate catabolic process"/>
    <property type="evidence" value="ECO:0007669"/>
    <property type="project" value="UniProtKB-ARBA"/>
</dbReference>
<evidence type="ECO:0000256" key="3">
    <source>
        <dbReference type="ARBA" id="ARBA00012744"/>
    </source>
</evidence>
<protein>
    <recommendedName>
        <fullName evidence="13">Cytosolic beta-glucosidase</fullName>
        <ecNumber evidence="3">3.2.1.21</ecNumber>
        <ecNumber evidence="2">3.2.1.46</ecNumber>
    </recommendedName>
    <alternativeName>
        <fullName evidence="14">Cytosolic galactosylceramidase</fullName>
    </alternativeName>
    <alternativeName>
        <fullName evidence="16">Cytosolic glucosylceramidase</fullName>
    </alternativeName>
    <alternativeName>
        <fullName evidence="15">Cytosolic glycosylceramidase</fullName>
    </alternativeName>
</protein>
<evidence type="ECO:0000256" key="4">
    <source>
        <dbReference type="ARBA" id="ARBA00022801"/>
    </source>
</evidence>
<dbReference type="Gene3D" id="3.20.20.80">
    <property type="entry name" value="Glycosidases"/>
    <property type="match status" value="1"/>
</dbReference>
<dbReference type="OrthoDB" id="65569at2759"/>
<sequence length="521" mass="60210">MSNSTNNNEVLKRQVPGDPNLSGIDCWSDNKQRKFKNDFLFGAASAAYQIEGGWDAHGKGESVWDKFIHDKPSRVKDGTTADVACNSYKFYKRDVEMLKELGVDYYRFSISWPRLLPEGLANIRNEIGFDYYENLIDELLKNEIMPMVTLNHFDLPQKLQELGGWMNEDIIDWFEDYAKLVFERFGKKVKYWITFNQPDTVCRYGYETDFFAPGVNQKGTGEYTCAKNILLAHARVWHLYNKEYKQKYKGSVGIAVSLNWFDPLKNNDTEHAEVAERYRQFTFGLYTNPIFSKEGDFPAVVKSIVAKKSKEQGYTKSRLPSLTSEEIKYLRGSADFLGINHYTTVLVKDAKQSTHEAPSCFDDANVESSYGEHWEKSKSEWLRSAPYGLYKACLWLNKNYDYPTIFITENGWSTDAGLVDDSRVRNMRGYLDALLLAIEDGTEVLGYTVWSLMDNFEWTSGYSERFGLYEVDFESDQRTRTARKSALVYKQIIKSRIVEHGWEPKSLDISGKKDKEAKQEL</sequence>
<evidence type="ECO:0000256" key="7">
    <source>
        <dbReference type="ARBA" id="ARBA00048813"/>
    </source>
</evidence>
<comment type="catalytic activity">
    <reaction evidence="11">
        <text>beta-D-glucosyl-(1&lt;-&gt;1)-sphing-4-enine + H2O = sphing-4-enine + D-glucose</text>
        <dbReference type="Rhea" id="RHEA:59288"/>
        <dbReference type="ChEBI" id="CHEBI:4167"/>
        <dbReference type="ChEBI" id="CHEBI:15377"/>
        <dbReference type="ChEBI" id="CHEBI:57756"/>
        <dbReference type="ChEBI" id="CHEBI:83992"/>
    </reaction>
    <physiologicalReaction direction="left-to-right" evidence="11">
        <dbReference type="Rhea" id="RHEA:59289"/>
    </physiologicalReaction>
</comment>
<evidence type="ECO:0000256" key="5">
    <source>
        <dbReference type="ARBA" id="ARBA00023295"/>
    </source>
</evidence>
<dbReference type="GO" id="GO:0008422">
    <property type="term" value="F:beta-glucosidase activity"/>
    <property type="evidence" value="ECO:0007669"/>
    <property type="project" value="UniProtKB-EC"/>
</dbReference>
<evidence type="ECO:0000256" key="6">
    <source>
        <dbReference type="ARBA" id="ARBA00033698"/>
    </source>
</evidence>
<evidence type="ECO:0000256" key="13">
    <source>
        <dbReference type="ARBA" id="ARBA00068094"/>
    </source>
</evidence>
<evidence type="ECO:0000256" key="2">
    <source>
        <dbReference type="ARBA" id="ARBA00012657"/>
    </source>
</evidence>
<dbReference type="EC" id="3.2.1.21" evidence="3"/>
<dbReference type="PROSITE" id="PS00653">
    <property type="entry name" value="GLYCOSYL_HYDROL_F1_2"/>
    <property type="match status" value="1"/>
</dbReference>
<comment type="catalytic activity">
    <reaction evidence="6">
        <text>a beta-D-galactosyl-(1&lt;-&gt;1')-N-acylsphing-4-enine + H2O = an N-acylsphing-4-enine + D-galactose</text>
        <dbReference type="Rhea" id="RHEA:14297"/>
        <dbReference type="ChEBI" id="CHEBI:4139"/>
        <dbReference type="ChEBI" id="CHEBI:15377"/>
        <dbReference type="ChEBI" id="CHEBI:18390"/>
        <dbReference type="ChEBI" id="CHEBI:52639"/>
        <dbReference type="EC" id="3.2.1.46"/>
    </reaction>
    <physiologicalReaction direction="left-to-right" evidence="6">
        <dbReference type="Rhea" id="RHEA:14298"/>
    </physiologicalReaction>
</comment>
<comment type="catalytic activity">
    <reaction evidence="7">
        <text>beta-D-galactosyl-(1&lt;-&gt;1)-sphing-4-enine + H2O = sphing-4-enine + D-galactose</text>
        <dbReference type="Rhea" id="RHEA:43908"/>
        <dbReference type="ChEBI" id="CHEBI:4139"/>
        <dbReference type="ChEBI" id="CHEBI:15377"/>
        <dbReference type="ChEBI" id="CHEBI:57756"/>
        <dbReference type="ChEBI" id="CHEBI:57934"/>
    </reaction>
    <physiologicalReaction direction="left-to-right" evidence="7">
        <dbReference type="Rhea" id="RHEA:43909"/>
    </physiologicalReaction>
</comment>
<dbReference type="EMBL" id="BGZK01000083">
    <property type="protein sequence ID" value="GBP16880.1"/>
    <property type="molecule type" value="Genomic_DNA"/>
</dbReference>
<evidence type="ECO:0000256" key="8">
    <source>
        <dbReference type="ARBA" id="ARBA00050809"/>
    </source>
</evidence>
<evidence type="ECO:0000256" key="1">
    <source>
        <dbReference type="ARBA" id="ARBA00000448"/>
    </source>
</evidence>
<comment type="similarity">
    <text evidence="12">Belongs to the glycosyl hydrolase 1 family. Klotho subfamily.</text>
</comment>
<evidence type="ECO:0000313" key="18">
    <source>
        <dbReference type="Proteomes" id="UP000299102"/>
    </source>
</evidence>
<proteinExistence type="inferred from homology"/>
<evidence type="ECO:0000313" key="17">
    <source>
        <dbReference type="EMBL" id="GBP16880.1"/>
    </source>
</evidence>
<dbReference type="Pfam" id="PF00232">
    <property type="entry name" value="Glyco_hydro_1"/>
    <property type="match status" value="1"/>
</dbReference>
<comment type="caution">
    <text evidence="17">The sequence shown here is derived from an EMBL/GenBank/DDBJ whole genome shotgun (WGS) entry which is preliminary data.</text>
</comment>
<dbReference type="InterPro" id="IPR033132">
    <property type="entry name" value="GH_1_N_CS"/>
</dbReference>
<dbReference type="FunFam" id="3.20.20.80:FF:000011">
    <property type="entry name" value="Cytosolic beta-glucosidase"/>
    <property type="match status" value="1"/>
</dbReference>
<dbReference type="AlphaFoldDB" id="A0A4C1TS97"/>
<dbReference type="GO" id="GO:0004336">
    <property type="term" value="F:galactosylceramidase activity"/>
    <property type="evidence" value="ECO:0007669"/>
    <property type="project" value="UniProtKB-EC"/>
</dbReference>
<dbReference type="InterPro" id="IPR017853">
    <property type="entry name" value="GH"/>
</dbReference>
<evidence type="ECO:0000256" key="9">
    <source>
        <dbReference type="ARBA" id="ARBA00051414"/>
    </source>
</evidence>
<dbReference type="SUPFAM" id="SSF51445">
    <property type="entry name" value="(Trans)glycosidases"/>
    <property type="match status" value="1"/>
</dbReference>
<reference evidence="17 18" key="1">
    <citation type="journal article" date="2019" name="Commun. Biol.">
        <title>The bagworm genome reveals a unique fibroin gene that provides high tensile strength.</title>
        <authorList>
            <person name="Kono N."/>
            <person name="Nakamura H."/>
            <person name="Ohtoshi R."/>
            <person name="Tomita M."/>
            <person name="Numata K."/>
            <person name="Arakawa K."/>
        </authorList>
    </citation>
    <scope>NUCLEOTIDE SEQUENCE [LARGE SCALE GENOMIC DNA]</scope>
</reference>
<comment type="catalytic activity">
    <reaction evidence="9">
        <text>a beta-D-xylosyl-(1&lt;-&gt;1')-N-acylsphing-4-enine + cholesterol = cholesteryl 3-beta-D-xyloside + an N-acylsphing-4-enine</text>
        <dbReference type="Rhea" id="RHEA:70239"/>
        <dbReference type="ChEBI" id="CHEBI:16113"/>
        <dbReference type="ChEBI" id="CHEBI:52639"/>
        <dbReference type="ChEBI" id="CHEBI:189067"/>
        <dbReference type="ChEBI" id="CHEBI:189068"/>
    </reaction>
    <physiologicalReaction direction="left-to-right" evidence="9">
        <dbReference type="Rhea" id="RHEA:70240"/>
    </physiologicalReaction>
    <physiologicalReaction direction="right-to-left" evidence="9">
        <dbReference type="Rhea" id="RHEA:70241"/>
    </physiologicalReaction>
</comment>
<dbReference type="STRING" id="151549.A0A4C1TS97"/>
<comment type="catalytic activity">
    <reaction evidence="1">
        <text>Hydrolysis of terminal, non-reducing beta-D-glucosyl residues with release of beta-D-glucose.</text>
        <dbReference type="EC" id="3.2.1.21"/>
    </reaction>
</comment>
<evidence type="ECO:0000256" key="12">
    <source>
        <dbReference type="ARBA" id="ARBA00060858"/>
    </source>
</evidence>
<keyword evidence="18" id="KW-1185">Reference proteome</keyword>
<organism evidence="17 18">
    <name type="scientific">Eumeta variegata</name>
    <name type="common">Bagworm moth</name>
    <name type="synonym">Eumeta japonica</name>
    <dbReference type="NCBI Taxonomy" id="151549"/>
    <lineage>
        <taxon>Eukaryota</taxon>
        <taxon>Metazoa</taxon>
        <taxon>Ecdysozoa</taxon>
        <taxon>Arthropoda</taxon>
        <taxon>Hexapoda</taxon>
        <taxon>Insecta</taxon>
        <taxon>Pterygota</taxon>
        <taxon>Neoptera</taxon>
        <taxon>Endopterygota</taxon>
        <taxon>Lepidoptera</taxon>
        <taxon>Glossata</taxon>
        <taxon>Ditrysia</taxon>
        <taxon>Tineoidea</taxon>
        <taxon>Psychidae</taxon>
        <taxon>Oiketicinae</taxon>
        <taxon>Eumeta</taxon>
    </lineage>
</organism>
<dbReference type="PANTHER" id="PTHR10353:SF36">
    <property type="entry name" value="LP05116P"/>
    <property type="match status" value="1"/>
</dbReference>
<dbReference type="PRINTS" id="PR00131">
    <property type="entry name" value="GLHYDRLASE1"/>
</dbReference>
<evidence type="ECO:0000256" key="10">
    <source>
        <dbReference type="ARBA" id="ARBA00051666"/>
    </source>
</evidence>
<dbReference type="EC" id="3.2.1.46" evidence="2"/>
<evidence type="ECO:0000256" key="11">
    <source>
        <dbReference type="ARBA" id="ARBA00052085"/>
    </source>
</evidence>
<keyword evidence="4" id="KW-0378">Hydrolase</keyword>
<name>A0A4C1TS97_EUMVA</name>
<evidence type="ECO:0000256" key="15">
    <source>
        <dbReference type="ARBA" id="ARBA00081896"/>
    </source>
</evidence>
<dbReference type="Proteomes" id="UP000299102">
    <property type="component" value="Unassembled WGS sequence"/>
</dbReference>
<accession>A0A4C1TS97</accession>
<comment type="catalytic activity">
    <reaction evidence="8">
        <text>beta-D-galactosyl-(1&lt;-&gt;1')-N-octadecanoylsphing-4-enine + H2O = N-octadecanoylsphing-4-enine + D-galactose</text>
        <dbReference type="Rhea" id="RHEA:59292"/>
        <dbReference type="ChEBI" id="CHEBI:4139"/>
        <dbReference type="ChEBI" id="CHEBI:15377"/>
        <dbReference type="ChEBI" id="CHEBI:72961"/>
        <dbReference type="ChEBI" id="CHEBI:84720"/>
    </reaction>
    <physiologicalReaction direction="left-to-right" evidence="8">
        <dbReference type="Rhea" id="RHEA:59293"/>
    </physiologicalReaction>
</comment>
<dbReference type="PANTHER" id="PTHR10353">
    <property type="entry name" value="GLYCOSYL HYDROLASE"/>
    <property type="match status" value="1"/>
</dbReference>
<evidence type="ECO:0000256" key="16">
    <source>
        <dbReference type="ARBA" id="ARBA00083229"/>
    </source>
</evidence>
<comment type="catalytic activity">
    <reaction evidence="10">
        <text>beta-D-glucosyl-(1&lt;-&gt;1)-N-octadecanoylsphing-4-enine + H2O = N-octadecanoylsphing-4-enine + D-glucose</text>
        <dbReference type="Rhea" id="RHEA:59284"/>
        <dbReference type="ChEBI" id="CHEBI:4167"/>
        <dbReference type="ChEBI" id="CHEBI:15377"/>
        <dbReference type="ChEBI" id="CHEBI:72961"/>
        <dbReference type="ChEBI" id="CHEBI:84719"/>
    </reaction>
    <physiologicalReaction direction="left-to-right" evidence="10">
        <dbReference type="Rhea" id="RHEA:59285"/>
    </physiologicalReaction>
</comment>
<evidence type="ECO:0000256" key="14">
    <source>
        <dbReference type="ARBA" id="ARBA00079026"/>
    </source>
</evidence>
<keyword evidence="5" id="KW-0326">Glycosidase</keyword>